<dbReference type="AlphaFoldDB" id="A0A1Y2CP64"/>
<reference evidence="1 2" key="1">
    <citation type="submission" date="2016-07" db="EMBL/GenBank/DDBJ databases">
        <title>Pervasive Adenine N6-methylation of Active Genes in Fungi.</title>
        <authorList>
            <consortium name="DOE Joint Genome Institute"/>
            <person name="Mondo S.J."/>
            <person name="Dannebaum R.O."/>
            <person name="Kuo R.C."/>
            <person name="Labutti K."/>
            <person name="Haridas S."/>
            <person name="Kuo A."/>
            <person name="Salamov A."/>
            <person name="Ahrendt S.R."/>
            <person name="Lipzen A."/>
            <person name="Sullivan W."/>
            <person name="Andreopoulos W.B."/>
            <person name="Clum A."/>
            <person name="Lindquist E."/>
            <person name="Daum C."/>
            <person name="Ramamoorthy G.K."/>
            <person name="Gryganskyi A."/>
            <person name="Culley D."/>
            <person name="Magnuson J.K."/>
            <person name="James T.Y."/>
            <person name="O'Malley M.A."/>
            <person name="Stajich J.E."/>
            <person name="Spatafora J.W."/>
            <person name="Visel A."/>
            <person name="Grigoriev I.V."/>
        </authorList>
    </citation>
    <scope>NUCLEOTIDE SEQUENCE [LARGE SCALE GENOMIC DNA]</scope>
    <source>
        <strain evidence="1 2">JEL800</strain>
    </source>
</reference>
<accession>A0A1Y2CP64</accession>
<dbReference type="Pfam" id="PF18758">
    <property type="entry name" value="KDZ"/>
    <property type="match status" value="1"/>
</dbReference>
<name>A0A1Y2CP64_9FUNG</name>
<dbReference type="OrthoDB" id="2154279at2759"/>
<evidence type="ECO:0000313" key="2">
    <source>
        <dbReference type="Proteomes" id="UP000193642"/>
    </source>
</evidence>
<dbReference type="STRING" id="329046.A0A1Y2CP64"/>
<proteinExistence type="predicted"/>
<gene>
    <name evidence="1" type="ORF">BCR33DRAFT_58785</name>
</gene>
<sequence length="193" mass="21874">MDCRHDIVLRLYDADQEKMAYADSCVEWLLNTFPTRRVIFGYDVVCKWISHAAAYLLRLPFMVFIPALHVYAHGISCQCRFGPHTVMGLGFSMNGEGVERSNSRLSKSIALTWREAIGNRQLDICLVLEDYGFGKVRSLVSWTRQILKKSLDKLESLVRQGSSNVFGRKGDREGVVLQPGSATRLGRSIWDQS</sequence>
<comment type="caution">
    <text evidence="1">The sequence shown here is derived from an EMBL/GenBank/DDBJ whole genome shotgun (WGS) entry which is preliminary data.</text>
</comment>
<dbReference type="EMBL" id="MCGO01000012">
    <property type="protein sequence ID" value="ORY48115.1"/>
    <property type="molecule type" value="Genomic_DNA"/>
</dbReference>
<evidence type="ECO:0000313" key="1">
    <source>
        <dbReference type="EMBL" id="ORY48115.1"/>
    </source>
</evidence>
<organism evidence="1 2">
    <name type="scientific">Rhizoclosmatium globosum</name>
    <dbReference type="NCBI Taxonomy" id="329046"/>
    <lineage>
        <taxon>Eukaryota</taxon>
        <taxon>Fungi</taxon>
        <taxon>Fungi incertae sedis</taxon>
        <taxon>Chytridiomycota</taxon>
        <taxon>Chytridiomycota incertae sedis</taxon>
        <taxon>Chytridiomycetes</taxon>
        <taxon>Chytridiales</taxon>
        <taxon>Chytriomycetaceae</taxon>
        <taxon>Rhizoclosmatium</taxon>
    </lineage>
</organism>
<keyword evidence="2" id="KW-1185">Reference proteome</keyword>
<dbReference type="InterPro" id="IPR040521">
    <property type="entry name" value="KDZ"/>
</dbReference>
<dbReference type="Proteomes" id="UP000193642">
    <property type="component" value="Unassembled WGS sequence"/>
</dbReference>
<protein>
    <submittedName>
        <fullName evidence="1">Uncharacterized protein</fullName>
    </submittedName>
</protein>